<gene>
    <name evidence="2" type="ORF">E7027_05465</name>
</gene>
<feature type="compositionally biased region" description="Polar residues" evidence="1">
    <location>
        <begin position="14"/>
        <end position="28"/>
    </location>
</feature>
<sequence>MNKTINPPVEQSADLETSLSAPATSVAQGSGPGEENKTCPSAQPPGPETQNPGSLSYEGLSLPEDISFPTENLAAFKQLAREMNLAEEQVQRLLDFESAHLRANFQQAQEQKRHTVERWAEETRALYGAGLEKELSYALRAADAFGGPELRTLLEDTGLGNHPVIIRTLSEIGKAISEDACPGGKPAAPQDKTFTEALYGKN</sequence>
<evidence type="ECO:0000256" key="1">
    <source>
        <dbReference type="SAM" id="MobiDB-lite"/>
    </source>
</evidence>
<evidence type="ECO:0000313" key="3">
    <source>
        <dbReference type="Proteomes" id="UP000725649"/>
    </source>
</evidence>
<feature type="region of interest" description="Disordered" evidence="1">
    <location>
        <begin position="1"/>
        <end position="62"/>
    </location>
</feature>
<name>A0A928HIY4_9BACT</name>
<evidence type="ECO:0000313" key="2">
    <source>
        <dbReference type="EMBL" id="MBE6421557.1"/>
    </source>
</evidence>
<reference evidence="2" key="1">
    <citation type="submission" date="2019-04" db="EMBL/GenBank/DDBJ databases">
        <title>Evolution of Biomass-Degrading Anaerobic Consortia Revealed by Metagenomics.</title>
        <authorList>
            <person name="Peng X."/>
        </authorList>
    </citation>
    <scope>NUCLEOTIDE SEQUENCE</scope>
    <source>
        <strain evidence="2">SIG66</strain>
    </source>
</reference>
<comment type="caution">
    <text evidence="2">The sequence shown here is derived from an EMBL/GenBank/DDBJ whole genome shotgun (WGS) entry which is preliminary data.</text>
</comment>
<protein>
    <submittedName>
        <fullName evidence="2">Uncharacterized protein</fullName>
    </submittedName>
</protein>
<organism evidence="2 3">
    <name type="scientific">Candidatus Avelusimicrobium gallicola</name>
    <dbReference type="NCBI Taxonomy" id="2562704"/>
    <lineage>
        <taxon>Bacteria</taxon>
        <taxon>Pseudomonadati</taxon>
        <taxon>Elusimicrobiota</taxon>
        <taxon>Elusimicrobia</taxon>
        <taxon>Elusimicrobiales</taxon>
        <taxon>Elusimicrobiaceae</taxon>
        <taxon>Candidatus Avelusimicrobium</taxon>
    </lineage>
</organism>
<feature type="region of interest" description="Disordered" evidence="1">
    <location>
        <begin position="181"/>
        <end position="202"/>
    </location>
</feature>
<dbReference type="AlphaFoldDB" id="A0A928HIY4"/>
<dbReference type="Proteomes" id="UP000725649">
    <property type="component" value="Unassembled WGS sequence"/>
</dbReference>
<proteinExistence type="predicted"/>
<accession>A0A928HIY4</accession>
<dbReference type="EMBL" id="SUVG01000006">
    <property type="protein sequence ID" value="MBE6421557.1"/>
    <property type="molecule type" value="Genomic_DNA"/>
</dbReference>